<accession>A0ABT0DJD7</accession>
<dbReference type="EMBL" id="JALKCG010000001">
    <property type="protein sequence ID" value="MCK0207390.1"/>
    <property type="molecule type" value="Genomic_DNA"/>
</dbReference>
<gene>
    <name evidence="1" type="ORF">MWN33_05010</name>
</gene>
<dbReference type="RefSeq" id="WP_247199296.1">
    <property type="nucleotide sequence ID" value="NZ_JALKCG010000001.1"/>
</dbReference>
<evidence type="ECO:0000313" key="1">
    <source>
        <dbReference type="EMBL" id="MCK0207390.1"/>
    </source>
</evidence>
<organism evidence="1 2">
    <name type="scientific">Ancylobacter koreensis</name>
    <dbReference type="NCBI Taxonomy" id="266121"/>
    <lineage>
        <taxon>Bacteria</taxon>
        <taxon>Pseudomonadati</taxon>
        <taxon>Pseudomonadota</taxon>
        <taxon>Alphaproteobacteria</taxon>
        <taxon>Hyphomicrobiales</taxon>
        <taxon>Xanthobacteraceae</taxon>
        <taxon>Ancylobacter</taxon>
    </lineage>
</organism>
<dbReference type="SUPFAM" id="SSF53795">
    <property type="entry name" value="PEP carboxykinase-like"/>
    <property type="match status" value="1"/>
</dbReference>
<keyword evidence="1" id="KW-0808">Transferase</keyword>
<keyword evidence="1" id="KW-0418">Kinase</keyword>
<keyword evidence="2" id="KW-1185">Reference proteome</keyword>
<evidence type="ECO:0000313" key="2">
    <source>
        <dbReference type="Proteomes" id="UP001202867"/>
    </source>
</evidence>
<reference evidence="2" key="1">
    <citation type="submission" date="2023-07" db="EMBL/GenBank/DDBJ databases">
        <title>Ancylobacter moscoviensis sp. nov., facultatively methylotrophic bacteria from activated sludge and the reclassification of Starkeya novella (Starkey 1934) Kelly et al. 2000 as Ancylobacter novellus comb. nov., Starkeya koreensis Im et al. 2006 as Ancylobacter koreensis comb.nov., Angulomicrobium tetraedrale Vasil'eva et al. 1986 as Ancylobacter tetraedralis comb. nov., Angulomicrobium amanitiforme Fritz et al. 2004 as Ancylobacter amanitiformis comb. nov. and Methylorhabdus multivorans Doronina et al. 1996 as Ancylobacter multivorans comb. nov. and emended description of the genus Ancylobacter.</title>
        <authorList>
            <person name="Doronina N."/>
            <person name="Chemodurova A."/>
            <person name="Grouzdev D."/>
            <person name="Koziaeva V."/>
            <person name="Shi W."/>
            <person name="Wu L."/>
            <person name="Kaparullina E."/>
        </authorList>
    </citation>
    <scope>NUCLEOTIDE SEQUENCE [LARGE SCALE GENOMIC DNA]</scope>
    <source>
        <strain evidence="2">Jip08</strain>
    </source>
</reference>
<sequence>MSTASEPGAPALGAFLAQYDIGGHLLALEAQTAALLQPLDLFLAPLRVEPDRTPDFRLLLRHGPHPAVQAGDVPLFAGPLLTEGEFEGFRRSEGLLLRGPDVSALIEPARRRAVIVTAPGAEFRTASSAGLIALEMVVDAFGQALVHAAGLTLPDRDALVLLHAPSGTGKTTTALALAGAGFGLCADDAIVLRDGEAGISAWGLPRFVKIHRRTAALLPWLAPALGPVWDAGGEQAVPLAALSRHARIEDRRPRAVAALFMVTRGEGPTQVHAQPRVDALAALAADNVRGGIAGLEAHQARRWALLARLVSATPVFELRVGPDVGEIAARVREALAL</sequence>
<proteinExistence type="predicted"/>
<dbReference type="GO" id="GO:0016301">
    <property type="term" value="F:kinase activity"/>
    <property type="evidence" value="ECO:0007669"/>
    <property type="project" value="UniProtKB-KW"/>
</dbReference>
<protein>
    <submittedName>
        <fullName evidence="1">Serine kinase</fullName>
    </submittedName>
</protein>
<dbReference type="Proteomes" id="UP001202867">
    <property type="component" value="Unassembled WGS sequence"/>
</dbReference>
<dbReference type="Gene3D" id="3.40.50.300">
    <property type="entry name" value="P-loop containing nucleotide triphosphate hydrolases"/>
    <property type="match status" value="1"/>
</dbReference>
<dbReference type="InterPro" id="IPR027417">
    <property type="entry name" value="P-loop_NTPase"/>
</dbReference>
<name>A0ABT0DJD7_9HYPH</name>
<comment type="caution">
    <text evidence="1">The sequence shown here is derived from an EMBL/GenBank/DDBJ whole genome shotgun (WGS) entry which is preliminary data.</text>
</comment>